<reference evidence="2" key="1">
    <citation type="submission" date="2021-06" db="EMBL/GenBank/DDBJ databases">
        <authorList>
            <person name="Kallberg Y."/>
            <person name="Tangrot J."/>
            <person name="Rosling A."/>
        </authorList>
    </citation>
    <scope>NUCLEOTIDE SEQUENCE</scope>
    <source>
        <strain evidence="2">FL130A</strain>
    </source>
</reference>
<dbReference type="OrthoDB" id="2462094at2759"/>
<feature type="non-terminal residue" evidence="2">
    <location>
        <position position="1"/>
    </location>
</feature>
<feature type="compositionally biased region" description="Polar residues" evidence="1">
    <location>
        <begin position="24"/>
        <end position="39"/>
    </location>
</feature>
<accession>A0A9N9ILH1</accession>
<evidence type="ECO:0000313" key="2">
    <source>
        <dbReference type="EMBL" id="CAG8739731.1"/>
    </source>
</evidence>
<comment type="caution">
    <text evidence="2">The sequence shown here is derived from an EMBL/GenBank/DDBJ whole genome shotgun (WGS) entry which is preliminary data.</text>
</comment>
<protein>
    <submittedName>
        <fullName evidence="2">8463_t:CDS:1</fullName>
    </submittedName>
</protein>
<feature type="compositionally biased region" description="Polar residues" evidence="1">
    <location>
        <begin position="59"/>
        <end position="72"/>
    </location>
</feature>
<dbReference type="AlphaFoldDB" id="A0A9N9ILH1"/>
<organism evidence="2 3">
    <name type="scientific">Ambispora leptoticha</name>
    <dbReference type="NCBI Taxonomy" id="144679"/>
    <lineage>
        <taxon>Eukaryota</taxon>
        <taxon>Fungi</taxon>
        <taxon>Fungi incertae sedis</taxon>
        <taxon>Mucoromycota</taxon>
        <taxon>Glomeromycotina</taxon>
        <taxon>Glomeromycetes</taxon>
        <taxon>Archaeosporales</taxon>
        <taxon>Ambisporaceae</taxon>
        <taxon>Ambispora</taxon>
    </lineage>
</organism>
<evidence type="ECO:0000256" key="1">
    <source>
        <dbReference type="SAM" id="MobiDB-lite"/>
    </source>
</evidence>
<feature type="region of interest" description="Disordered" evidence="1">
    <location>
        <begin position="24"/>
        <end position="80"/>
    </location>
</feature>
<sequence>PNNIESPLTNPTRSKLLYVHKNITNNSESSGTSDNNVQSLKCKRSNELNETAKMDNTDKTSNVDYTNNNNSEDQLKTNPHDSVQVNQEFEDKVKKCNTQICNQHATRITCSTKKPNNSTTNSDKE</sequence>
<proteinExistence type="predicted"/>
<dbReference type="Proteomes" id="UP000789508">
    <property type="component" value="Unassembled WGS sequence"/>
</dbReference>
<gene>
    <name evidence="2" type="ORF">ALEPTO_LOCUS12915</name>
</gene>
<evidence type="ECO:0000313" key="3">
    <source>
        <dbReference type="Proteomes" id="UP000789508"/>
    </source>
</evidence>
<feature type="compositionally biased region" description="Basic and acidic residues" evidence="1">
    <location>
        <begin position="44"/>
        <end position="58"/>
    </location>
</feature>
<name>A0A9N9ILH1_9GLOM</name>
<keyword evidence="3" id="KW-1185">Reference proteome</keyword>
<dbReference type="EMBL" id="CAJVPS010034613">
    <property type="protein sequence ID" value="CAG8739731.1"/>
    <property type="molecule type" value="Genomic_DNA"/>
</dbReference>